<dbReference type="EMBL" id="MSIE01000085">
    <property type="protein sequence ID" value="OLF09580.1"/>
    <property type="molecule type" value="Genomic_DNA"/>
</dbReference>
<dbReference type="InterPro" id="IPR036388">
    <property type="entry name" value="WH-like_DNA-bd_sf"/>
</dbReference>
<dbReference type="Gene3D" id="1.10.10.10">
    <property type="entry name" value="Winged helix-like DNA-binding domain superfamily/Winged helix DNA-binding domain"/>
    <property type="match status" value="1"/>
</dbReference>
<evidence type="ECO:0000313" key="5">
    <source>
        <dbReference type="Proteomes" id="UP000185596"/>
    </source>
</evidence>
<dbReference type="CDD" id="cd06170">
    <property type="entry name" value="LuxR_C_like"/>
    <property type="match status" value="1"/>
</dbReference>
<dbReference type="AlphaFoldDB" id="A0A1Q8C5F1"/>
<dbReference type="PRINTS" id="PR00038">
    <property type="entry name" value="HTHLUXR"/>
</dbReference>
<dbReference type="InterPro" id="IPR000792">
    <property type="entry name" value="Tscrpt_reg_LuxR_C"/>
</dbReference>
<proteinExistence type="predicted"/>
<name>A0A1Q8C5F1_9PSEU</name>
<dbReference type="SUPFAM" id="SSF48452">
    <property type="entry name" value="TPR-like"/>
    <property type="match status" value="1"/>
</dbReference>
<dbReference type="Gene3D" id="3.40.50.300">
    <property type="entry name" value="P-loop containing nucleotide triphosphate hydrolases"/>
    <property type="match status" value="1"/>
</dbReference>
<dbReference type="SUPFAM" id="SSF52540">
    <property type="entry name" value="P-loop containing nucleoside triphosphate hydrolases"/>
    <property type="match status" value="1"/>
</dbReference>
<comment type="caution">
    <text evidence="4">The sequence shown here is derived from an EMBL/GenBank/DDBJ whole genome shotgun (WGS) entry which is preliminary data.</text>
</comment>
<evidence type="ECO:0000259" key="3">
    <source>
        <dbReference type="PROSITE" id="PS50043"/>
    </source>
</evidence>
<dbReference type="SMART" id="SM00421">
    <property type="entry name" value="HTH_LUXR"/>
    <property type="match status" value="1"/>
</dbReference>
<dbReference type="PANTHER" id="PTHR16305">
    <property type="entry name" value="TESTICULAR SOLUBLE ADENYLYL CYCLASE"/>
    <property type="match status" value="1"/>
</dbReference>
<dbReference type="InterPro" id="IPR016032">
    <property type="entry name" value="Sig_transdc_resp-reg_C-effctor"/>
</dbReference>
<dbReference type="OrthoDB" id="5476461at2"/>
<keyword evidence="5" id="KW-1185">Reference proteome</keyword>
<evidence type="ECO:0000256" key="1">
    <source>
        <dbReference type="ARBA" id="ARBA00022741"/>
    </source>
</evidence>
<dbReference type="Gene3D" id="1.25.40.10">
    <property type="entry name" value="Tetratricopeptide repeat domain"/>
    <property type="match status" value="1"/>
</dbReference>
<dbReference type="InterPro" id="IPR041664">
    <property type="entry name" value="AAA_16"/>
</dbReference>
<dbReference type="InterPro" id="IPR027417">
    <property type="entry name" value="P-loop_NTPase"/>
</dbReference>
<protein>
    <recommendedName>
        <fullName evidence="3">HTH luxR-type domain-containing protein</fullName>
    </recommendedName>
</protein>
<dbReference type="STRING" id="1912961.BU204_32935"/>
<dbReference type="PANTHER" id="PTHR16305:SF35">
    <property type="entry name" value="TRANSCRIPTIONAL ACTIVATOR DOMAIN"/>
    <property type="match status" value="1"/>
</dbReference>
<dbReference type="InterPro" id="IPR011990">
    <property type="entry name" value="TPR-like_helical_dom_sf"/>
</dbReference>
<evidence type="ECO:0000313" key="4">
    <source>
        <dbReference type="EMBL" id="OLF09580.1"/>
    </source>
</evidence>
<evidence type="ECO:0000256" key="2">
    <source>
        <dbReference type="ARBA" id="ARBA00022840"/>
    </source>
</evidence>
<dbReference type="Proteomes" id="UP000185596">
    <property type="component" value="Unassembled WGS sequence"/>
</dbReference>
<dbReference type="PROSITE" id="PS50043">
    <property type="entry name" value="HTH_LUXR_2"/>
    <property type="match status" value="1"/>
</dbReference>
<dbReference type="GO" id="GO:0003677">
    <property type="term" value="F:DNA binding"/>
    <property type="evidence" value="ECO:0007669"/>
    <property type="project" value="InterPro"/>
</dbReference>
<dbReference type="GO" id="GO:0004016">
    <property type="term" value="F:adenylate cyclase activity"/>
    <property type="evidence" value="ECO:0007669"/>
    <property type="project" value="TreeGrafter"/>
</dbReference>
<gene>
    <name evidence="4" type="ORF">BU204_32935</name>
</gene>
<keyword evidence="1" id="KW-0547">Nucleotide-binding</keyword>
<dbReference type="GO" id="GO:0005524">
    <property type="term" value="F:ATP binding"/>
    <property type="evidence" value="ECO:0007669"/>
    <property type="project" value="UniProtKB-KW"/>
</dbReference>
<keyword evidence="2" id="KW-0067">ATP-binding</keyword>
<accession>A0A1Q8C5F1</accession>
<dbReference type="Pfam" id="PF00196">
    <property type="entry name" value="GerE"/>
    <property type="match status" value="1"/>
</dbReference>
<organism evidence="4 5">
    <name type="scientific">Actinophytocola xanthii</name>
    <dbReference type="NCBI Taxonomy" id="1912961"/>
    <lineage>
        <taxon>Bacteria</taxon>
        <taxon>Bacillati</taxon>
        <taxon>Actinomycetota</taxon>
        <taxon>Actinomycetes</taxon>
        <taxon>Pseudonocardiales</taxon>
        <taxon>Pseudonocardiaceae</taxon>
    </lineage>
</organism>
<dbReference type="GO" id="GO:0006355">
    <property type="term" value="P:regulation of DNA-templated transcription"/>
    <property type="evidence" value="ECO:0007669"/>
    <property type="project" value="InterPro"/>
</dbReference>
<dbReference type="GO" id="GO:0005737">
    <property type="term" value="C:cytoplasm"/>
    <property type="evidence" value="ECO:0007669"/>
    <property type="project" value="TreeGrafter"/>
</dbReference>
<feature type="domain" description="HTH luxR-type" evidence="3">
    <location>
        <begin position="863"/>
        <end position="928"/>
    </location>
</feature>
<dbReference type="SUPFAM" id="SSF46894">
    <property type="entry name" value="C-terminal effector domain of the bipartite response regulators"/>
    <property type="match status" value="1"/>
</dbReference>
<reference evidence="4 5" key="1">
    <citation type="submission" date="2016-12" db="EMBL/GenBank/DDBJ databases">
        <title>The draft genome sequence of Actinophytocola sp. 11-183.</title>
        <authorList>
            <person name="Wang W."/>
            <person name="Yuan L."/>
        </authorList>
    </citation>
    <scope>NUCLEOTIDE SEQUENCE [LARGE SCALE GENOMIC DNA]</scope>
    <source>
        <strain evidence="4 5">11-183</strain>
    </source>
</reference>
<dbReference type="RefSeq" id="WP_075129715.1">
    <property type="nucleotide sequence ID" value="NZ_MSIE01000085.1"/>
</dbReference>
<sequence length="950" mass="100458">MQAARSAFVGRRTELTELRSALTAVAQGSGGLVIVDGPAGIGKSRLLEAFAGEAAAARVAVAAGAATELDHMAPLAALLGALRASTPPVLTDLGRLGDPAGSRFWLVDHLGDLVEQYVRSRPLTIILDDLQWADELTALALRILVPALSSSPVLWVLARRPTPADTPAQEAISRLIASDYPRLTLGPLRPAEVVELSTAILGARPDHTVLALAERSAGNPFLLEEVLTGLREQGQIVISGETATAVAEDLPPSFLTSVQHRLRALSEDVRRLLEAGSVLGRPFTLHEAARILGRSAIELVPATDEAIRVDTLVDLGSELAFRHDLIREAVYSNLPGPVRQVLHREATEVLRNEGRPPTEIAEHLLRCGLRGNQDAVGVVQNAVARVAVTAPGAAADLITRTLPLLEPGDPARPRLVADAVRLLASVGRLAEAQALGETALRAGLDAHTEATLLLGMAEALKHAGQDTATVEYTGRVLTRKDAPVQVRAQLWAIRAHALLNAGDIDDAGHAADEAVRLSDAAGEQSALVLGLAAQSMVEQARGDIAGAVARARDAVGIADSVGGETRYQHPGVWLGHALAAADRFTEASTVYEMGQREAVELGTAWSQPLWHYYRAELLMASGMLVDAQAEAEAGVAIAEQLTAMAMVVPLLGTLAALAVRRNELAVAGDCVERARQLRMTGIGSRMEDLAWRSALYQEACGDPAGTMESLAPLFAAIPRRPLLLTQEPCSAPVLVRMCLRAGAVEPAEVVVAASAALARNNPGVRSITGAAQHALGLLREDRAALQAAVAAFRDSPRLLGRASALEDAGDAERRAGNRDGAVALLREAAGLYSSSGARRDLERVNRRLADLGVRRGQQRPATRAAGRSVLTESEMRVARIVARGKTNREVAEELFLSPHTVDSHLRHIFGKLGVSSRVALTRWVVEQDVRAASADPAHAPGAYTEANTSS</sequence>
<dbReference type="PROSITE" id="PS00622">
    <property type="entry name" value="HTH_LUXR_1"/>
    <property type="match status" value="1"/>
</dbReference>
<dbReference type="Pfam" id="PF13191">
    <property type="entry name" value="AAA_16"/>
    <property type="match status" value="1"/>
</dbReference>